<feature type="binding site" evidence="7">
    <location>
        <position position="127"/>
    </location>
    <ligand>
        <name>ATP</name>
        <dbReference type="ChEBI" id="CHEBI:30616"/>
    </ligand>
</feature>
<keyword evidence="5" id="KW-0418">Kinase</keyword>
<keyword evidence="2" id="KW-0597">Phosphoprotein</keyword>
<evidence type="ECO:0000259" key="10">
    <source>
        <dbReference type="PROSITE" id="PS50011"/>
    </source>
</evidence>
<feature type="domain" description="AGC-kinase C-terminal" evidence="11">
    <location>
        <begin position="362"/>
        <end position="434"/>
    </location>
</feature>
<dbReference type="Proteomes" id="UP001162029">
    <property type="component" value="Unassembled WGS sequence"/>
</dbReference>
<dbReference type="InterPro" id="IPR000719">
    <property type="entry name" value="Prot_kinase_dom"/>
</dbReference>
<dbReference type="PANTHER" id="PTHR24351">
    <property type="entry name" value="RIBOSOMAL PROTEIN S6 KINASE"/>
    <property type="match status" value="1"/>
</dbReference>
<dbReference type="InterPro" id="IPR017441">
    <property type="entry name" value="Protein_kinase_ATP_BS"/>
</dbReference>
<evidence type="ECO:0000256" key="1">
    <source>
        <dbReference type="ARBA" id="ARBA00022527"/>
    </source>
</evidence>
<evidence type="ECO:0000256" key="3">
    <source>
        <dbReference type="ARBA" id="ARBA00022679"/>
    </source>
</evidence>
<dbReference type="SUPFAM" id="SSF56112">
    <property type="entry name" value="Protein kinase-like (PK-like)"/>
    <property type="match status" value="1"/>
</dbReference>
<dbReference type="PROSITE" id="PS51285">
    <property type="entry name" value="AGC_KINASE_CTER"/>
    <property type="match status" value="1"/>
</dbReference>
<evidence type="ECO:0000256" key="4">
    <source>
        <dbReference type="ARBA" id="ARBA00022741"/>
    </source>
</evidence>
<evidence type="ECO:0000256" key="2">
    <source>
        <dbReference type="ARBA" id="ARBA00022553"/>
    </source>
</evidence>
<dbReference type="InterPro" id="IPR008271">
    <property type="entry name" value="Ser/Thr_kinase_AS"/>
</dbReference>
<dbReference type="SMART" id="SM00220">
    <property type="entry name" value="S_TKc"/>
    <property type="match status" value="1"/>
</dbReference>
<dbReference type="PROSITE" id="PS00108">
    <property type="entry name" value="PROTEIN_KINASE_ST"/>
    <property type="match status" value="1"/>
</dbReference>
<comment type="caution">
    <text evidence="12">The sequence shown here is derived from an EMBL/GenBank/DDBJ whole genome shotgun (WGS) entry which is preliminary data.</text>
</comment>
<evidence type="ECO:0000256" key="9">
    <source>
        <dbReference type="SAM" id="MobiDB-lite"/>
    </source>
</evidence>
<dbReference type="InterPro" id="IPR011009">
    <property type="entry name" value="Kinase-like_dom_sf"/>
</dbReference>
<keyword evidence="3" id="KW-0808">Transferase</keyword>
<evidence type="ECO:0000256" key="5">
    <source>
        <dbReference type="ARBA" id="ARBA00022777"/>
    </source>
</evidence>
<dbReference type="FunFam" id="1.10.510.10:FF:000008">
    <property type="entry name" value="Non-specific serine/threonine protein kinase"/>
    <property type="match status" value="1"/>
</dbReference>
<reference evidence="12" key="1">
    <citation type="submission" date="2022-12" db="EMBL/GenBank/DDBJ databases">
        <authorList>
            <person name="Webb A."/>
        </authorList>
    </citation>
    <scope>NUCLEOTIDE SEQUENCE</scope>
    <source>
        <strain evidence="12">Pd1</strain>
    </source>
</reference>
<evidence type="ECO:0008006" key="14">
    <source>
        <dbReference type="Google" id="ProtNLM"/>
    </source>
</evidence>
<dbReference type="InterPro" id="IPR045270">
    <property type="entry name" value="STKc_AGC"/>
</dbReference>
<dbReference type="PROSITE" id="PS00107">
    <property type="entry name" value="PROTEIN_KINASE_ATP"/>
    <property type="match status" value="1"/>
</dbReference>
<dbReference type="Pfam" id="PF00069">
    <property type="entry name" value="Pkinase"/>
    <property type="match status" value="1"/>
</dbReference>
<feature type="region of interest" description="Disordered" evidence="9">
    <location>
        <begin position="1"/>
        <end position="47"/>
    </location>
</feature>
<gene>
    <name evidence="12" type="ORF">PDE001_LOCUS12228</name>
</gene>
<organism evidence="12 13">
    <name type="scientific">Peronospora destructor</name>
    <dbReference type="NCBI Taxonomy" id="86335"/>
    <lineage>
        <taxon>Eukaryota</taxon>
        <taxon>Sar</taxon>
        <taxon>Stramenopiles</taxon>
        <taxon>Oomycota</taxon>
        <taxon>Peronosporomycetes</taxon>
        <taxon>Peronosporales</taxon>
        <taxon>Peronosporaceae</taxon>
        <taxon>Peronospora</taxon>
    </lineage>
</organism>
<evidence type="ECO:0000256" key="6">
    <source>
        <dbReference type="ARBA" id="ARBA00022840"/>
    </source>
</evidence>
<dbReference type="InterPro" id="IPR000961">
    <property type="entry name" value="AGC-kinase_C"/>
</dbReference>
<keyword evidence="13" id="KW-1185">Reference proteome</keyword>
<keyword evidence="6 7" id="KW-0067">ATP-binding</keyword>
<evidence type="ECO:0000313" key="12">
    <source>
        <dbReference type="EMBL" id="CAI5747315.1"/>
    </source>
</evidence>
<feature type="domain" description="Protein kinase" evidence="10">
    <location>
        <begin position="98"/>
        <end position="361"/>
    </location>
</feature>
<dbReference type="EMBL" id="CANTFM010002688">
    <property type="protein sequence ID" value="CAI5747315.1"/>
    <property type="molecule type" value="Genomic_DNA"/>
</dbReference>
<keyword evidence="1 8" id="KW-0723">Serine/threonine-protein kinase</keyword>
<keyword evidence="4 7" id="KW-0547">Nucleotide-binding</keyword>
<comment type="similarity">
    <text evidence="8">Belongs to the protein kinase superfamily.</text>
</comment>
<sequence length="464" mass="51612">MLTTLTRAETEDFAAARAPPQAPQVLDVAVTAPPTRKSDKTRRLTRLSRKPKAIAEVEIEDTAGFESPSSAISLSSDSTSSLSTGKSISKHPVGPQDFDLLCVIGQGAFGKVIQVRHQPTDEILAMKIVSNKYIVQHNSVSYLQAERDIMIKINHPFLISLRYAFQTKSNVYLVMPFVAGGELFHHLHKQGLLLESSAKFYAAEMVLALEHLHSKGIIHRDLKPENVLLGADGHIRLTDFGLAKEMTDEDGSTSTMCGTNEYMPPEMIRRKAYNQAVDWWALGALIYEMVTGYPPFRHKNRKKLHHKILNDKLSLPKWLGPDTHSILKQLLERNVDKRLGSGKSTMFQVKGVQAIKKHAFFKGIDWGLLEQKKILPPILPNVMSNTDTTYFSEEFTAQDVGRRSRIDNSSASDDSKKLFARFSWVADDAPSFAEIVRGGSEKDLTATIQDGVAKVALTDTSNTL</sequence>
<evidence type="ECO:0000313" key="13">
    <source>
        <dbReference type="Proteomes" id="UP001162029"/>
    </source>
</evidence>
<dbReference type="Gene3D" id="3.30.200.20">
    <property type="entry name" value="Phosphorylase Kinase, domain 1"/>
    <property type="match status" value="1"/>
</dbReference>
<proteinExistence type="inferred from homology"/>
<evidence type="ECO:0000256" key="8">
    <source>
        <dbReference type="RuleBase" id="RU000304"/>
    </source>
</evidence>
<accession>A0AAV0VGL6</accession>
<dbReference type="CDD" id="cd05123">
    <property type="entry name" value="STKc_AGC"/>
    <property type="match status" value="1"/>
</dbReference>
<dbReference type="GO" id="GO:0005524">
    <property type="term" value="F:ATP binding"/>
    <property type="evidence" value="ECO:0007669"/>
    <property type="project" value="UniProtKB-UniRule"/>
</dbReference>
<dbReference type="AlphaFoldDB" id="A0AAV0VGL6"/>
<dbReference type="PROSITE" id="PS50011">
    <property type="entry name" value="PROTEIN_KINASE_DOM"/>
    <property type="match status" value="1"/>
</dbReference>
<dbReference type="SMART" id="SM00133">
    <property type="entry name" value="S_TK_X"/>
    <property type="match status" value="1"/>
</dbReference>
<dbReference type="GO" id="GO:0004674">
    <property type="term" value="F:protein serine/threonine kinase activity"/>
    <property type="evidence" value="ECO:0007669"/>
    <property type="project" value="UniProtKB-KW"/>
</dbReference>
<protein>
    <recommendedName>
        <fullName evidence="14">AGC protein kinase</fullName>
    </recommendedName>
</protein>
<evidence type="ECO:0000256" key="7">
    <source>
        <dbReference type="PROSITE-ProRule" id="PRU10141"/>
    </source>
</evidence>
<name>A0AAV0VGL6_9STRA</name>
<evidence type="ECO:0000259" key="11">
    <source>
        <dbReference type="PROSITE" id="PS51285"/>
    </source>
</evidence>
<dbReference type="Gene3D" id="1.10.510.10">
    <property type="entry name" value="Transferase(Phosphotransferase) domain 1"/>
    <property type="match status" value="1"/>
</dbReference>